<dbReference type="AlphaFoldDB" id="A0A5Q0BH63"/>
<dbReference type="GO" id="GO:0033739">
    <property type="term" value="F:preQ1 synthase activity"/>
    <property type="evidence" value="ECO:0007669"/>
    <property type="project" value="UniProtKB-UniRule"/>
</dbReference>
<keyword evidence="8" id="KW-1185">Reference proteome</keyword>
<dbReference type="Proteomes" id="UP000325755">
    <property type="component" value="Chromosome"/>
</dbReference>
<dbReference type="KEGG" id="mmob:F6R98_11455"/>
<feature type="domain" description="NADPH-dependent 7-cyano-7-deazaguanine reductase N-terminal" evidence="6">
    <location>
        <begin position="15"/>
        <end position="126"/>
    </location>
</feature>
<organism evidence="7 8">
    <name type="scientific">Candidatus Methylospira mobilis</name>
    <dbReference type="NCBI Taxonomy" id="1808979"/>
    <lineage>
        <taxon>Bacteria</taxon>
        <taxon>Pseudomonadati</taxon>
        <taxon>Pseudomonadota</taxon>
        <taxon>Gammaproteobacteria</taxon>
        <taxon>Methylococcales</taxon>
        <taxon>Methylococcaceae</taxon>
        <taxon>Candidatus Methylospira</taxon>
    </lineage>
</organism>
<keyword evidence="4 5" id="KW-0560">Oxidoreductase</keyword>
<feature type="active site" description="Thioimide intermediate" evidence="5">
    <location>
        <position position="182"/>
    </location>
</feature>
<dbReference type="InterPro" id="IPR029500">
    <property type="entry name" value="QueF"/>
</dbReference>
<comment type="pathway">
    <text evidence="5">tRNA modification; tRNA-queuosine biosynthesis.</text>
</comment>
<feature type="binding site" evidence="5">
    <location>
        <begin position="85"/>
        <end position="86"/>
    </location>
    <ligand>
        <name>NADPH</name>
        <dbReference type="ChEBI" id="CHEBI:57783"/>
    </ligand>
</feature>
<dbReference type="InterPro" id="IPR050084">
    <property type="entry name" value="NADPH_dep_7-cyano-7-deazaG_red"/>
</dbReference>
<dbReference type="Gene3D" id="3.30.1130.10">
    <property type="match status" value="2"/>
</dbReference>
<dbReference type="InterPro" id="IPR016428">
    <property type="entry name" value="QueF_type2"/>
</dbReference>
<sequence length="276" mass="31027">MNTLHKSPLGKHSAYSDQYDPGLLFAVPRTRQRTGIGIGHETALPFHGYDIWHAYELSWLNLNGLPQIAIGRLGFPASSPNIVESKSLKLYLNSFNQTRLESAAILKLALEQDLHAASGTEIIVEIVLPEHFSELRLSEPPGLLLDTLTPSISHYQPHPELLTHTDTPAREALVSHLLKSNCPITGQPDWASLLIDYGGPRIDHEGLLAYIVSYRQHAGFHEHCVERIFMDLMRRCRPEYLTVEARYTRRGGLDINPVRSTEPFPYARASGRLARQ</sequence>
<dbReference type="RefSeq" id="WP_153249142.1">
    <property type="nucleotide sequence ID" value="NZ_CP044205.1"/>
</dbReference>
<dbReference type="InterPro" id="IPR029139">
    <property type="entry name" value="QueF_N"/>
</dbReference>
<comment type="subunit">
    <text evidence="5">Homodimer.</text>
</comment>
<comment type="catalytic activity">
    <reaction evidence="5">
        <text>7-aminomethyl-7-carbaguanine + 2 NADP(+) = 7-cyano-7-carbaguanine + 2 NADPH + 3 H(+)</text>
        <dbReference type="Rhea" id="RHEA:13409"/>
        <dbReference type="ChEBI" id="CHEBI:15378"/>
        <dbReference type="ChEBI" id="CHEBI:45075"/>
        <dbReference type="ChEBI" id="CHEBI:57783"/>
        <dbReference type="ChEBI" id="CHEBI:58349"/>
        <dbReference type="ChEBI" id="CHEBI:58703"/>
        <dbReference type="EC" id="1.7.1.13"/>
    </reaction>
</comment>
<reference evidence="7 8" key="1">
    <citation type="submission" date="2019-09" db="EMBL/GenBank/DDBJ databases">
        <title>Ecophysiology of the spiral-shaped methanotroph Methylospira mobilis as revealed by the complete genome sequence.</title>
        <authorList>
            <person name="Oshkin I.Y."/>
            <person name="Dedysh S.N."/>
            <person name="Miroshnikov K."/>
            <person name="Danilova O.V."/>
            <person name="Hakobyan A."/>
            <person name="Liesack W."/>
        </authorList>
    </citation>
    <scope>NUCLEOTIDE SEQUENCE [LARGE SCALE GENOMIC DNA]</scope>
    <source>
        <strain evidence="7 8">Shm1</strain>
    </source>
</reference>
<evidence type="ECO:0000256" key="1">
    <source>
        <dbReference type="ARBA" id="ARBA00022490"/>
    </source>
</evidence>
<dbReference type="SUPFAM" id="SSF55620">
    <property type="entry name" value="Tetrahydrobiopterin biosynthesis enzymes-like"/>
    <property type="match status" value="1"/>
</dbReference>
<dbReference type="GO" id="GO:0005737">
    <property type="term" value="C:cytoplasm"/>
    <property type="evidence" value="ECO:0007669"/>
    <property type="project" value="UniProtKB-SubCell"/>
</dbReference>
<proteinExistence type="inferred from homology"/>
<evidence type="ECO:0000256" key="2">
    <source>
        <dbReference type="ARBA" id="ARBA00022785"/>
    </source>
</evidence>
<dbReference type="PIRSF" id="PIRSF004750">
    <property type="entry name" value="Nitrile_oxidored_YqcD_prd"/>
    <property type="match status" value="1"/>
</dbReference>
<evidence type="ECO:0000256" key="3">
    <source>
        <dbReference type="ARBA" id="ARBA00022857"/>
    </source>
</evidence>
<dbReference type="GO" id="GO:0008616">
    <property type="term" value="P:tRNA queuosine(34) biosynthetic process"/>
    <property type="evidence" value="ECO:0007669"/>
    <property type="project" value="UniProtKB-UniRule"/>
</dbReference>
<evidence type="ECO:0000313" key="8">
    <source>
        <dbReference type="Proteomes" id="UP000325755"/>
    </source>
</evidence>
<dbReference type="Pfam" id="PF14489">
    <property type="entry name" value="QueF"/>
    <property type="match status" value="1"/>
</dbReference>
<dbReference type="PANTHER" id="PTHR34354:SF1">
    <property type="entry name" value="NADPH-DEPENDENT 7-CYANO-7-DEAZAGUANINE REDUCTASE"/>
    <property type="match status" value="1"/>
</dbReference>
<dbReference type="EMBL" id="CP044205">
    <property type="protein sequence ID" value="QFY43160.1"/>
    <property type="molecule type" value="Genomic_DNA"/>
</dbReference>
<accession>A0A5Q0BH63</accession>
<gene>
    <name evidence="5 7" type="primary">queF</name>
    <name evidence="7" type="ORF">F6R98_11455</name>
</gene>
<protein>
    <recommendedName>
        <fullName evidence="5">NADPH-dependent 7-cyano-7-deazaguanine reductase</fullName>
        <ecNumber evidence="5">1.7.1.13</ecNumber>
    </recommendedName>
    <alternativeName>
        <fullName evidence="5">7-cyano-7-carbaguanine reductase</fullName>
    </alternativeName>
    <alternativeName>
        <fullName evidence="5">NADPH-dependent nitrile oxidoreductase</fullName>
    </alternativeName>
    <alternativeName>
        <fullName evidence="5">PreQ(0) reductase</fullName>
    </alternativeName>
</protein>
<keyword evidence="1 5" id="KW-0963">Cytoplasm</keyword>
<dbReference type="HAMAP" id="MF_00817">
    <property type="entry name" value="QueF_type2"/>
    <property type="match status" value="1"/>
</dbReference>
<dbReference type="FunCoup" id="A0A5Q0BH63">
    <property type="interactions" value="77"/>
</dbReference>
<dbReference type="OrthoDB" id="9789995at2"/>
<evidence type="ECO:0000256" key="4">
    <source>
        <dbReference type="ARBA" id="ARBA00023002"/>
    </source>
</evidence>
<dbReference type="NCBIfam" id="TIGR03138">
    <property type="entry name" value="QueF"/>
    <property type="match status" value="1"/>
</dbReference>
<keyword evidence="2 5" id="KW-0671">Queuosine biosynthesis</keyword>
<dbReference type="Pfam" id="PF14819">
    <property type="entry name" value="QueF_N"/>
    <property type="match status" value="1"/>
</dbReference>
<comment type="similarity">
    <text evidence="5">Belongs to the GTP cyclohydrolase I family. QueF type 2 subfamily.</text>
</comment>
<keyword evidence="3 5" id="KW-0521">NADP</keyword>
<evidence type="ECO:0000256" key="5">
    <source>
        <dbReference type="HAMAP-Rule" id="MF_00817"/>
    </source>
</evidence>
<comment type="subcellular location">
    <subcellularLocation>
        <location evidence="5">Cytoplasm</location>
    </subcellularLocation>
</comment>
<dbReference type="InParanoid" id="A0A5Q0BH63"/>
<dbReference type="InterPro" id="IPR043133">
    <property type="entry name" value="GTP-CH-I_C/QueF"/>
</dbReference>
<dbReference type="PANTHER" id="PTHR34354">
    <property type="entry name" value="NADPH-DEPENDENT 7-CYANO-7-DEAZAGUANINE REDUCTASE"/>
    <property type="match status" value="1"/>
</dbReference>
<feature type="binding site" evidence="5">
    <location>
        <begin position="83"/>
        <end position="85"/>
    </location>
    <ligand>
        <name>substrate</name>
    </ligand>
</feature>
<feature type="binding site" evidence="5">
    <location>
        <begin position="250"/>
        <end position="251"/>
    </location>
    <ligand>
        <name>NADPH</name>
        <dbReference type="ChEBI" id="CHEBI:57783"/>
    </ligand>
</feature>
<feature type="binding site" evidence="5">
    <location>
        <begin position="221"/>
        <end position="222"/>
    </location>
    <ligand>
        <name>substrate</name>
    </ligand>
</feature>
<evidence type="ECO:0000259" key="6">
    <source>
        <dbReference type="Pfam" id="PF14819"/>
    </source>
</evidence>
<comment type="function">
    <text evidence="5">Catalyzes the NADPH-dependent reduction of 7-cyano-7-deazaguanine (preQ0) to 7-aminomethyl-7-deazaguanine (preQ1).</text>
</comment>
<dbReference type="UniPathway" id="UPA00392"/>
<evidence type="ECO:0000313" key="7">
    <source>
        <dbReference type="EMBL" id="QFY43160.1"/>
    </source>
</evidence>
<feature type="active site" description="Proton donor" evidence="5">
    <location>
        <position position="189"/>
    </location>
</feature>
<dbReference type="EC" id="1.7.1.13" evidence="5"/>
<name>A0A5Q0BH63_9GAMM</name>